<dbReference type="SMART" id="SM00464">
    <property type="entry name" value="LON"/>
    <property type="match status" value="1"/>
</dbReference>
<dbReference type="Pfam" id="PF02190">
    <property type="entry name" value="LON_substr_bdg"/>
    <property type="match status" value="1"/>
</dbReference>
<dbReference type="InterPro" id="IPR015947">
    <property type="entry name" value="PUA-like_sf"/>
</dbReference>
<dbReference type="PROSITE" id="PS51787">
    <property type="entry name" value="LON_N"/>
    <property type="match status" value="1"/>
</dbReference>
<evidence type="ECO:0000259" key="1">
    <source>
        <dbReference type="PROSITE" id="PS51787"/>
    </source>
</evidence>
<dbReference type="AlphaFoldDB" id="A0A930UCK6"/>
<name>A0A930UCK6_9GAMM</name>
<protein>
    <submittedName>
        <fullName evidence="2">LON peptidase substrate-binding domain-containing protein</fullName>
    </submittedName>
</protein>
<evidence type="ECO:0000313" key="2">
    <source>
        <dbReference type="EMBL" id="MBF2735088.1"/>
    </source>
</evidence>
<dbReference type="InterPro" id="IPR003111">
    <property type="entry name" value="Lon_prtase_N"/>
</dbReference>
<keyword evidence="3" id="KW-1185">Reference proteome</keyword>
<reference evidence="2" key="1">
    <citation type="submission" date="2020-10" db="EMBL/GenBank/DDBJ databases">
        <title>An improved Amphimedon queenslandica hologenome assembly reveals how three proteobacterial symbionts can extend the metabolic phenotypic of their marine sponge host.</title>
        <authorList>
            <person name="Degnan B."/>
            <person name="Degnan S."/>
            <person name="Xiang X."/>
        </authorList>
    </citation>
    <scope>NUCLEOTIDE SEQUENCE</scope>
    <source>
        <strain evidence="2">AqS2</strain>
    </source>
</reference>
<accession>A0A930UCK6</accession>
<dbReference type="SUPFAM" id="SSF88697">
    <property type="entry name" value="PUA domain-like"/>
    <property type="match status" value="1"/>
</dbReference>
<dbReference type="Gene3D" id="2.30.130.40">
    <property type="entry name" value="LON domain-like"/>
    <property type="match status" value="1"/>
</dbReference>
<proteinExistence type="predicted"/>
<dbReference type="EMBL" id="JADHEI010000033">
    <property type="protein sequence ID" value="MBF2735088.1"/>
    <property type="molecule type" value="Genomic_DNA"/>
</dbReference>
<organism evidence="2 3">
    <name type="scientific">Candidatus Amphirhobacter heronislandensis</name>
    <dbReference type="NCBI Taxonomy" id="1732024"/>
    <lineage>
        <taxon>Bacteria</taxon>
        <taxon>Pseudomonadati</taxon>
        <taxon>Pseudomonadota</taxon>
        <taxon>Gammaproteobacteria</taxon>
        <taxon>Candidatus Tethybacterales</taxon>
        <taxon>Candidatus Tethybacteraceae</taxon>
        <taxon>Candidatus Amphirhobacter</taxon>
    </lineage>
</organism>
<comment type="caution">
    <text evidence="2">The sequence shown here is derived from an EMBL/GenBank/DDBJ whole genome shotgun (WGS) entry which is preliminary data.</text>
</comment>
<feature type="domain" description="Lon N-terminal" evidence="1">
    <location>
        <begin position="19"/>
        <end position="213"/>
    </location>
</feature>
<gene>
    <name evidence="2" type="ORF">ISN26_03225</name>
</gene>
<sequence>MNARGLVYSSEMKLLPPTIGLFPLEDTVLLPHGRMPLRVFEPRYLSLVHDSLETEHRLIGIVQPAGPSMRGEPRLHSVGCAGRIKAIVAKEEDRMLIFLEGHCRFTIAEELEGRNGYRRVRPEWESFVEDLSSPDEQASLIDRSELRSSLQNYLGMRGMRANWELIGSATDIELLTSLVMMCPFSSAEKQALLESGSDRARASRLLEILQEDGGEGRTVH</sequence>
<dbReference type="PANTHER" id="PTHR46732">
    <property type="entry name" value="ATP-DEPENDENT PROTEASE LA (LON) DOMAIN PROTEIN"/>
    <property type="match status" value="1"/>
</dbReference>
<evidence type="ECO:0000313" key="3">
    <source>
        <dbReference type="Proteomes" id="UP000604381"/>
    </source>
</evidence>
<dbReference type="Proteomes" id="UP000604381">
    <property type="component" value="Unassembled WGS sequence"/>
</dbReference>
<dbReference type="InterPro" id="IPR046336">
    <property type="entry name" value="Lon_prtase_N_sf"/>
</dbReference>
<dbReference type="PANTHER" id="PTHR46732:SF8">
    <property type="entry name" value="ATP-DEPENDENT PROTEASE LA (LON) DOMAIN PROTEIN"/>
    <property type="match status" value="1"/>
</dbReference>